<keyword evidence="2 6" id="KW-0067">ATP-binding</keyword>
<dbReference type="InterPro" id="IPR017953">
    <property type="entry name" value="Carbohydrate_kinase_pred_CS"/>
</dbReference>
<gene>
    <name evidence="6" type="primary">nnrD</name>
    <name evidence="8" type="ORF">MM35RIKEN_01600</name>
</gene>
<comment type="catalytic activity">
    <reaction evidence="6">
        <text>(6S)-NADHX + ADP = AMP + phosphate + NADH + H(+)</text>
        <dbReference type="Rhea" id="RHEA:32223"/>
        <dbReference type="ChEBI" id="CHEBI:15378"/>
        <dbReference type="ChEBI" id="CHEBI:43474"/>
        <dbReference type="ChEBI" id="CHEBI:57945"/>
        <dbReference type="ChEBI" id="CHEBI:64074"/>
        <dbReference type="ChEBI" id="CHEBI:456215"/>
        <dbReference type="ChEBI" id="CHEBI:456216"/>
        <dbReference type="EC" id="4.2.1.136"/>
    </reaction>
</comment>
<comment type="similarity">
    <text evidence="6">Belongs to the NnrD/CARKD family.</text>
</comment>
<dbReference type="AlphaFoldDB" id="A0A810PMF0"/>
<dbReference type="GO" id="GO:0052855">
    <property type="term" value="F:ADP-dependent NAD(P)H-hydrate dehydratase activity"/>
    <property type="evidence" value="ECO:0007669"/>
    <property type="project" value="UniProtKB-UniRule"/>
</dbReference>
<evidence type="ECO:0000313" key="8">
    <source>
        <dbReference type="EMBL" id="BCK77968.1"/>
    </source>
</evidence>
<dbReference type="GO" id="GO:0110051">
    <property type="term" value="P:metabolite repair"/>
    <property type="evidence" value="ECO:0007669"/>
    <property type="project" value="TreeGrafter"/>
</dbReference>
<dbReference type="PANTHER" id="PTHR12592">
    <property type="entry name" value="ATP-DEPENDENT (S)-NAD(P)H-HYDRATE DEHYDRATASE FAMILY MEMBER"/>
    <property type="match status" value="1"/>
</dbReference>
<comment type="subunit">
    <text evidence="6">Homotetramer.</text>
</comment>
<dbReference type="KEGG" id="vfa:MM35RIKEN_01600"/>
<organism evidence="8 9">
    <name type="scientific">Vescimonas fastidiosa</name>
    <dbReference type="NCBI Taxonomy" id="2714353"/>
    <lineage>
        <taxon>Bacteria</taxon>
        <taxon>Bacillati</taxon>
        <taxon>Bacillota</taxon>
        <taxon>Clostridia</taxon>
        <taxon>Eubacteriales</taxon>
        <taxon>Oscillospiraceae</taxon>
        <taxon>Vescimonas</taxon>
    </lineage>
</organism>
<dbReference type="RefSeq" id="WP_212818468.1">
    <property type="nucleotide sequence ID" value="NZ_AP023415.1"/>
</dbReference>
<dbReference type="GO" id="GO:0046496">
    <property type="term" value="P:nicotinamide nucleotide metabolic process"/>
    <property type="evidence" value="ECO:0007669"/>
    <property type="project" value="UniProtKB-UniRule"/>
</dbReference>
<dbReference type="PANTHER" id="PTHR12592:SF0">
    <property type="entry name" value="ATP-DEPENDENT (S)-NAD(P)H-HYDRATE DEHYDRATASE"/>
    <property type="match status" value="1"/>
</dbReference>
<dbReference type="Proteomes" id="UP000681343">
    <property type="component" value="Chromosome"/>
</dbReference>
<feature type="domain" description="YjeF C-terminal" evidence="7">
    <location>
        <begin position="5"/>
        <end position="283"/>
    </location>
</feature>
<sequence>METITASRVCSILPRRDPAGHKGDFGKLLCVCGSVGYTGAPVFASRAAVRTGAGLVFLAVPEQVWPVVAVKSEEAMPFPLPETAEGRFSLLAEEPIRQRAASCDAVLIGCGLGRDRQTDALVRKLLDIDRPLVLDADGLNALDGCPEQLQRRTAPTVLTPHEGEFLRLGGDLSRGREAAAAAFSRKYGVYLVLKGHRTLVADPEGRLAVNETGNSGMAKGGSGDVLAGMIVSLLGQGCGTFDACCAAVWLHGRAGDRAAADKGERGMTPTDLLEQIPYAMKNL</sequence>
<accession>A0A810PMF0</accession>
<keyword evidence="4 6" id="KW-0520">NAD</keyword>
<dbReference type="SUPFAM" id="SSF53613">
    <property type="entry name" value="Ribokinase-like"/>
    <property type="match status" value="1"/>
</dbReference>
<dbReference type="CDD" id="cd01171">
    <property type="entry name" value="YXKO-related"/>
    <property type="match status" value="1"/>
</dbReference>
<comment type="catalytic activity">
    <reaction evidence="6">
        <text>(6S)-NADPHX + ADP = AMP + phosphate + NADPH + H(+)</text>
        <dbReference type="Rhea" id="RHEA:32235"/>
        <dbReference type="ChEBI" id="CHEBI:15378"/>
        <dbReference type="ChEBI" id="CHEBI:43474"/>
        <dbReference type="ChEBI" id="CHEBI:57783"/>
        <dbReference type="ChEBI" id="CHEBI:64076"/>
        <dbReference type="ChEBI" id="CHEBI:456215"/>
        <dbReference type="ChEBI" id="CHEBI:456216"/>
        <dbReference type="EC" id="4.2.1.136"/>
    </reaction>
</comment>
<feature type="binding site" evidence="6">
    <location>
        <position position="40"/>
    </location>
    <ligand>
        <name>(6S)-NADPHX</name>
        <dbReference type="ChEBI" id="CHEBI:64076"/>
    </ligand>
</feature>
<feature type="binding site" evidence="6">
    <location>
        <position position="111"/>
    </location>
    <ligand>
        <name>(6S)-NADPHX</name>
        <dbReference type="ChEBI" id="CHEBI:64076"/>
    </ligand>
</feature>
<dbReference type="GO" id="GO:0005524">
    <property type="term" value="F:ATP binding"/>
    <property type="evidence" value="ECO:0007669"/>
    <property type="project" value="UniProtKB-KW"/>
</dbReference>
<keyword evidence="5 6" id="KW-0456">Lyase</keyword>
<proteinExistence type="inferred from homology"/>
<dbReference type="Gene3D" id="3.40.1190.20">
    <property type="match status" value="1"/>
</dbReference>
<dbReference type="EC" id="4.2.1.136" evidence="6"/>
<evidence type="ECO:0000256" key="3">
    <source>
        <dbReference type="ARBA" id="ARBA00022857"/>
    </source>
</evidence>
<feature type="binding site" evidence="6">
    <location>
        <begin position="194"/>
        <end position="198"/>
    </location>
    <ligand>
        <name>AMP</name>
        <dbReference type="ChEBI" id="CHEBI:456215"/>
    </ligand>
</feature>
<feature type="binding site" evidence="6">
    <location>
        <position position="161"/>
    </location>
    <ligand>
        <name>(6S)-NADPHX</name>
        <dbReference type="ChEBI" id="CHEBI:64076"/>
    </ligand>
</feature>
<dbReference type="PROSITE" id="PS01050">
    <property type="entry name" value="YJEF_C_2"/>
    <property type="match status" value="1"/>
</dbReference>
<reference evidence="8" key="1">
    <citation type="submission" date="2020-09" db="EMBL/GenBank/DDBJ databases">
        <title>New species isolated from human feces.</title>
        <authorList>
            <person name="Kitahara M."/>
            <person name="Shigeno Y."/>
            <person name="Shime M."/>
            <person name="Matsumoto Y."/>
            <person name="Nakamura S."/>
            <person name="Motooka D."/>
            <person name="Fukuoka S."/>
            <person name="Nishikawa H."/>
            <person name="Benno Y."/>
        </authorList>
    </citation>
    <scope>NUCLEOTIDE SEQUENCE</scope>
    <source>
        <strain evidence="8">MM35</strain>
    </source>
</reference>
<evidence type="ECO:0000259" key="7">
    <source>
        <dbReference type="PROSITE" id="PS51383"/>
    </source>
</evidence>
<evidence type="ECO:0000256" key="4">
    <source>
        <dbReference type="ARBA" id="ARBA00023027"/>
    </source>
</evidence>
<dbReference type="EMBL" id="AP023415">
    <property type="protein sequence ID" value="BCK77968.1"/>
    <property type="molecule type" value="Genomic_DNA"/>
</dbReference>
<evidence type="ECO:0000256" key="2">
    <source>
        <dbReference type="ARBA" id="ARBA00022840"/>
    </source>
</evidence>
<dbReference type="PROSITE" id="PS51383">
    <property type="entry name" value="YJEF_C_3"/>
    <property type="match status" value="1"/>
</dbReference>
<feature type="binding site" evidence="6">
    <location>
        <position position="224"/>
    </location>
    <ligand>
        <name>(6S)-NADPHX</name>
        <dbReference type="ChEBI" id="CHEBI:64076"/>
    </ligand>
</feature>
<comment type="cofactor">
    <cofactor evidence="6">
        <name>Mg(2+)</name>
        <dbReference type="ChEBI" id="CHEBI:18420"/>
    </cofactor>
</comment>
<dbReference type="InterPro" id="IPR000631">
    <property type="entry name" value="CARKD"/>
</dbReference>
<protein>
    <recommendedName>
        <fullName evidence="6">ADP-dependent (S)-NAD(P)H-hydrate dehydratase</fullName>
        <ecNumber evidence="6">4.2.1.136</ecNumber>
    </recommendedName>
    <alternativeName>
        <fullName evidence="6">ADP-dependent NAD(P)HX dehydratase</fullName>
    </alternativeName>
</protein>
<dbReference type="InterPro" id="IPR029056">
    <property type="entry name" value="Ribokinase-like"/>
</dbReference>
<keyword evidence="9" id="KW-1185">Reference proteome</keyword>
<dbReference type="Pfam" id="PF01256">
    <property type="entry name" value="Carb_kinase"/>
    <property type="match status" value="1"/>
</dbReference>
<evidence type="ECO:0000256" key="6">
    <source>
        <dbReference type="HAMAP-Rule" id="MF_01965"/>
    </source>
</evidence>
<evidence type="ECO:0000313" key="9">
    <source>
        <dbReference type="Proteomes" id="UP000681343"/>
    </source>
</evidence>
<dbReference type="HAMAP" id="MF_01965">
    <property type="entry name" value="NADHX_dehydratase"/>
    <property type="match status" value="1"/>
</dbReference>
<evidence type="ECO:0000256" key="5">
    <source>
        <dbReference type="ARBA" id="ARBA00023239"/>
    </source>
</evidence>
<evidence type="ECO:0000256" key="1">
    <source>
        <dbReference type="ARBA" id="ARBA00022741"/>
    </source>
</evidence>
<dbReference type="NCBIfam" id="TIGR00196">
    <property type="entry name" value="yjeF_cterm"/>
    <property type="match status" value="1"/>
</dbReference>
<keyword evidence="1 6" id="KW-0547">Nucleotide-binding</keyword>
<dbReference type="GO" id="GO:0052856">
    <property type="term" value="F:NAD(P)HX epimerase activity"/>
    <property type="evidence" value="ECO:0007669"/>
    <property type="project" value="TreeGrafter"/>
</dbReference>
<name>A0A810PMF0_9FIRM</name>
<feature type="binding site" evidence="6">
    <location>
        <position position="223"/>
    </location>
    <ligand>
        <name>AMP</name>
        <dbReference type="ChEBI" id="CHEBI:456215"/>
    </ligand>
</feature>
<keyword evidence="3 6" id="KW-0521">NADP</keyword>
<comment type="function">
    <text evidence="6">Catalyzes the dehydration of the S-form of NAD(P)HX at the expense of ADP, which is converted to AMP. Together with NAD(P)HX epimerase, which catalyzes the epimerization of the S- and R-forms, the enzyme allows the repair of both epimers of NAD(P)HX, a damaged form of NAD(P)H that is a result of enzymatic or heat-dependent hydration.</text>
</comment>